<accession>X1L454</accession>
<evidence type="ECO:0000313" key="1">
    <source>
        <dbReference type="EMBL" id="GAI00666.1"/>
    </source>
</evidence>
<feature type="non-terminal residue" evidence="1">
    <location>
        <position position="1"/>
    </location>
</feature>
<gene>
    <name evidence="1" type="ORF">S03H2_72448</name>
</gene>
<proteinExistence type="predicted"/>
<dbReference type="AlphaFoldDB" id="X1L454"/>
<protein>
    <submittedName>
        <fullName evidence="1">Uncharacterized protein</fullName>
    </submittedName>
</protein>
<dbReference type="EMBL" id="BARU01048990">
    <property type="protein sequence ID" value="GAI00666.1"/>
    <property type="molecule type" value="Genomic_DNA"/>
</dbReference>
<organism evidence="1">
    <name type="scientific">marine sediment metagenome</name>
    <dbReference type="NCBI Taxonomy" id="412755"/>
    <lineage>
        <taxon>unclassified sequences</taxon>
        <taxon>metagenomes</taxon>
        <taxon>ecological metagenomes</taxon>
    </lineage>
</organism>
<feature type="non-terminal residue" evidence="1">
    <location>
        <position position="58"/>
    </location>
</feature>
<name>X1L454_9ZZZZ</name>
<sequence length="58" mass="6322">KSSDDVYFGQTLSNAVTGQYTVDGLENREYYAIYSKSGAPDVWGTTDDIAPTQGRIQA</sequence>
<comment type="caution">
    <text evidence="1">The sequence shown here is derived from an EMBL/GenBank/DDBJ whole genome shotgun (WGS) entry which is preliminary data.</text>
</comment>
<reference evidence="1" key="1">
    <citation type="journal article" date="2014" name="Front. Microbiol.">
        <title>High frequency of phylogenetically diverse reductive dehalogenase-homologous genes in deep subseafloor sedimentary metagenomes.</title>
        <authorList>
            <person name="Kawai M."/>
            <person name="Futagami T."/>
            <person name="Toyoda A."/>
            <person name="Takaki Y."/>
            <person name="Nishi S."/>
            <person name="Hori S."/>
            <person name="Arai W."/>
            <person name="Tsubouchi T."/>
            <person name="Morono Y."/>
            <person name="Uchiyama I."/>
            <person name="Ito T."/>
            <person name="Fujiyama A."/>
            <person name="Inagaki F."/>
            <person name="Takami H."/>
        </authorList>
    </citation>
    <scope>NUCLEOTIDE SEQUENCE</scope>
    <source>
        <strain evidence="1">Expedition CK06-06</strain>
    </source>
</reference>